<feature type="compositionally biased region" description="Polar residues" evidence="2">
    <location>
        <begin position="15"/>
        <end position="28"/>
    </location>
</feature>
<keyword evidence="1" id="KW-0175">Coiled coil</keyword>
<proteinExistence type="predicted"/>
<evidence type="ECO:0000313" key="4">
    <source>
        <dbReference type="RefSeq" id="XP_060546773.1"/>
    </source>
</evidence>
<feature type="region of interest" description="Disordered" evidence="2">
    <location>
        <begin position="1"/>
        <end position="28"/>
    </location>
</feature>
<dbReference type="GeneID" id="117661920"/>
<reference evidence="4" key="1">
    <citation type="submission" date="2025-08" db="UniProtKB">
        <authorList>
            <consortium name="RefSeq"/>
        </authorList>
    </citation>
    <scope>IDENTIFICATION</scope>
    <source>
        <tissue evidence="4">Blood</tissue>
    </source>
</reference>
<accession>A0ABM3ZEG9</accession>
<feature type="region of interest" description="Disordered" evidence="2">
    <location>
        <begin position="43"/>
        <end position="67"/>
    </location>
</feature>
<feature type="coiled-coil region" evidence="1">
    <location>
        <begin position="222"/>
        <end position="281"/>
    </location>
</feature>
<name>A0ABM3ZEG9_PANGU</name>
<evidence type="ECO:0000256" key="2">
    <source>
        <dbReference type="SAM" id="MobiDB-lite"/>
    </source>
</evidence>
<organism evidence="3 4">
    <name type="scientific">Pantherophis guttatus</name>
    <name type="common">Corn snake</name>
    <name type="synonym">Elaphe guttata</name>
    <dbReference type="NCBI Taxonomy" id="94885"/>
    <lineage>
        <taxon>Eukaryota</taxon>
        <taxon>Metazoa</taxon>
        <taxon>Chordata</taxon>
        <taxon>Craniata</taxon>
        <taxon>Vertebrata</taxon>
        <taxon>Euteleostomi</taxon>
        <taxon>Lepidosauria</taxon>
        <taxon>Squamata</taxon>
        <taxon>Bifurcata</taxon>
        <taxon>Unidentata</taxon>
        <taxon>Episquamata</taxon>
        <taxon>Toxicofera</taxon>
        <taxon>Serpentes</taxon>
        <taxon>Colubroidea</taxon>
        <taxon>Colubridae</taxon>
        <taxon>Colubrinae</taxon>
        <taxon>Pantherophis</taxon>
    </lineage>
</organism>
<evidence type="ECO:0000256" key="1">
    <source>
        <dbReference type="SAM" id="Coils"/>
    </source>
</evidence>
<keyword evidence="3" id="KW-1185">Reference proteome</keyword>
<sequence length="410" mass="48073">MPETRLCKQSKPHQQDASNDENIPMSSHSWLWKKKRNSIFPTVESKSESKTGAWIQTDFPSSSQVSEEGLRNNVESKSQSNIISWISLPGTVTDVIEEIQAHPTKNAAMEEEIGQGETFSNENKSFDNSKTSFAKRLNENEENQKEAEEGYPCSPGRLFPDVQMDGCQSKEELFYIPYRSAKLYITKLAKDMHQMKIRYVKVIKELEHFGKESQKQAVMAVRNQYSDKIKHLRSSLEAYQEMVGKEKKSWQDTRKRLEEENRKLRQEKEELMNQIQVQDMNADKEKSWLLKSIMQKLHCLYTQHNLTIKELRRSRWDLENVQKMVTENRETEMNAREIKSDTITQNGHGSFVVDIEEAQDYLPEKKFLLEVKTNLEQIRSSLQKRETELKDLLQTEHWCNPQITETEMIQ</sequence>
<evidence type="ECO:0000313" key="3">
    <source>
        <dbReference type="Proteomes" id="UP001652622"/>
    </source>
</evidence>
<protein>
    <submittedName>
        <fullName evidence="4">Uncharacterized protein LOC117661920</fullName>
    </submittedName>
</protein>
<dbReference type="RefSeq" id="XP_060546773.1">
    <property type="nucleotide sequence ID" value="XM_060690790.1"/>
</dbReference>
<gene>
    <name evidence="4" type="primary">LOC117661920</name>
</gene>
<dbReference type="Proteomes" id="UP001652622">
    <property type="component" value="Unplaced"/>
</dbReference>